<reference evidence="4 5" key="1">
    <citation type="submission" date="2016-10" db="EMBL/GenBank/DDBJ databases">
        <authorList>
            <person name="de Groot N.N."/>
        </authorList>
    </citation>
    <scope>NUCLEOTIDE SEQUENCE [LARGE SCALE GENOMIC DNA]</scope>
    <source>
        <strain evidence="4 5">CGMCC 4.2023</strain>
    </source>
</reference>
<dbReference type="Gene3D" id="3.60.40.10">
    <property type="entry name" value="PPM-type phosphatase domain"/>
    <property type="match status" value="1"/>
</dbReference>
<dbReference type="GO" id="GO:0016791">
    <property type="term" value="F:phosphatase activity"/>
    <property type="evidence" value="ECO:0007669"/>
    <property type="project" value="TreeGrafter"/>
</dbReference>
<dbReference type="PANTHER" id="PTHR43156:SF2">
    <property type="entry name" value="STAGE II SPORULATION PROTEIN E"/>
    <property type="match status" value="1"/>
</dbReference>
<dbReference type="SUPFAM" id="SSF55785">
    <property type="entry name" value="PYP-like sensor domain (PAS domain)"/>
    <property type="match status" value="2"/>
</dbReference>
<dbReference type="AlphaFoldDB" id="A0A1H6DFR7"/>
<organism evidence="4 5">
    <name type="scientific">Actinacidiphila yanglinensis</name>
    <dbReference type="NCBI Taxonomy" id="310779"/>
    <lineage>
        <taxon>Bacteria</taxon>
        <taxon>Bacillati</taxon>
        <taxon>Actinomycetota</taxon>
        <taxon>Actinomycetes</taxon>
        <taxon>Kitasatosporales</taxon>
        <taxon>Streptomycetaceae</taxon>
        <taxon>Actinacidiphila</taxon>
    </lineage>
</organism>
<evidence type="ECO:0000256" key="1">
    <source>
        <dbReference type="ARBA" id="ARBA00022801"/>
    </source>
</evidence>
<dbReference type="InterPro" id="IPR029016">
    <property type="entry name" value="GAF-like_dom_sf"/>
</dbReference>
<evidence type="ECO:0000256" key="2">
    <source>
        <dbReference type="SAM" id="MobiDB-lite"/>
    </source>
</evidence>
<dbReference type="InterPro" id="IPR013655">
    <property type="entry name" value="PAS_fold_3"/>
</dbReference>
<dbReference type="InterPro" id="IPR000014">
    <property type="entry name" value="PAS"/>
</dbReference>
<proteinExistence type="predicted"/>
<feature type="region of interest" description="Disordered" evidence="2">
    <location>
        <begin position="318"/>
        <end position="347"/>
    </location>
</feature>
<dbReference type="Pfam" id="PF08447">
    <property type="entry name" value="PAS_3"/>
    <property type="match status" value="1"/>
</dbReference>
<dbReference type="SUPFAM" id="SSF81606">
    <property type="entry name" value="PP2C-like"/>
    <property type="match status" value="1"/>
</dbReference>
<dbReference type="InterPro" id="IPR036457">
    <property type="entry name" value="PPM-type-like_dom_sf"/>
</dbReference>
<keyword evidence="1" id="KW-0378">Hydrolase</keyword>
<dbReference type="PROSITE" id="PS50112">
    <property type="entry name" value="PAS"/>
    <property type="match status" value="1"/>
</dbReference>
<dbReference type="InterPro" id="IPR052016">
    <property type="entry name" value="Bact_Sigma-Reg"/>
</dbReference>
<evidence type="ECO:0000313" key="4">
    <source>
        <dbReference type="EMBL" id="SEG84208.1"/>
    </source>
</evidence>
<dbReference type="Gene3D" id="3.30.450.20">
    <property type="entry name" value="PAS domain"/>
    <property type="match status" value="2"/>
</dbReference>
<dbReference type="Gene3D" id="3.30.450.40">
    <property type="match status" value="1"/>
</dbReference>
<dbReference type="NCBIfam" id="TIGR00229">
    <property type="entry name" value="sensory_box"/>
    <property type="match status" value="1"/>
</dbReference>
<dbReference type="RefSeq" id="WP_235032404.1">
    <property type="nucleotide sequence ID" value="NZ_FNVU01000015.1"/>
</dbReference>
<dbReference type="CDD" id="cd00130">
    <property type="entry name" value="PAS"/>
    <property type="match status" value="2"/>
</dbReference>
<feature type="domain" description="PAS" evidence="3">
    <location>
        <begin position="146"/>
        <end position="202"/>
    </location>
</feature>
<dbReference type="Proteomes" id="UP000236754">
    <property type="component" value="Unassembled WGS sequence"/>
</dbReference>
<dbReference type="SMART" id="SM00331">
    <property type="entry name" value="PP2C_SIG"/>
    <property type="match status" value="1"/>
</dbReference>
<protein>
    <submittedName>
        <fullName evidence="4">PAS domain S-box-containing protein</fullName>
    </submittedName>
</protein>
<dbReference type="Pfam" id="PF07228">
    <property type="entry name" value="SpoIIE"/>
    <property type="match status" value="1"/>
</dbReference>
<evidence type="ECO:0000259" key="3">
    <source>
        <dbReference type="PROSITE" id="PS50112"/>
    </source>
</evidence>
<sequence>MVSLSEGGPLSSLGSDVFDSMAVAVVVTHGPEHRIAYTNEPCRRLFGDLPLGTPMREAFHDATRAAYFEVLDHVLATGRPKVITAAPADMLQTGSRVGRACYVTCSVSRLTTADGTYGLLAVILEVTEQVSAAERDRVLSEEWRRAFLRYSSLVSATSQVIWAMSPRGGVIERSPGWEQMTGQRWEEYRGDGWTDALHPDDRGPVVRDWYAALAEVPPVFTTSYRVRTVDGSYRHVAVEAAPVIDNDHVLEWVGTCKDVEQEWQETRREDLLARASARTAGMVQLEEILVALTHVVVPALADACAVYLLPQALRRPGRTQSAERVAATTRPDLPPLPPHREEHLRPGSPLAHAVEHRVPVQATFPPGTPPLELAPPGTEPWMPPAANSVILLPVVVEGTVAALVTATVCGDRQPLGQPETELLGQLLERAHEPLKSALEYQRTKKLALALQRSLLTDPPDLPDLHLTVRYRPSNTAAEIGGDWYDSFELSDGSLVLTIGDVTGHDLPAAVTMSQLRTMLRGLALDRQEATGAVLRRLDMSVQTLYLDCTATCILGRVKRPGPDRFAFHYSVAGHPPPLLVEADHTARFLTAARDPLIGLDPDPHYASAIEQLPPGSTLLLYTDGLVERRHEDIDISLERLRRHALDAAHLPPADFCDALLAKVPADDNADDMAVMALRVPQPPRPTRGSGARLTTKG</sequence>
<dbReference type="InterPro" id="IPR001610">
    <property type="entry name" value="PAC"/>
</dbReference>
<dbReference type="EMBL" id="FNVU01000015">
    <property type="protein sequence ID" value="SEG84208.1"/>
    <property type="molecule type" value="Genomic_DNA"/>
</dbReference>
<dbReference type="SMART" id="SM00086">
    <property type="entry name" value="PAC"/>
    <property type="match status" value="1"/>
</dbReference>
<gene>
    <name evidence="4" type="ORF">SAMN05216223_11527</name>
</gene>
<evidence type="ECO:0000313" key="5">
    <source>
        <dbReference type="Proteomes" id="UP000236754"/>
    </source>
</evidence>
<dbReference type="InterPro" id="IPR035965">
    <property type="entry name" value="PAS-like_dom_sf"/>
</dbReference>
<dbReference type="InterPro" id="IPR001932">
    <property type="entry name" value="PPM-type_phosphatase-like_dom"/>
</dbReference>
<accession>A0A1H6DFR7</accession>
<dbReference type="PANTHER" id="PTHR43156">
    <property type="entry name" value="STAGE II SPORULATION PROTEIN E-RELATED"/>
    <property type="match status" value="1"/>
</dbReference>
<name>A0A1H6DFR7_9ACTN</name>
<dbReference type="SMART" id="SM00091">
    <property type="entry name" value="PAS"/>
    <property type="match status" value="2"/>
</dbReference>
<keyword evidence="5" id="KW-1185">Reference proteome</keyword>